<proteinExistence type="predicted"/>
<dbReference type="InterPro" id="IPR025213">
    <property type="entry name" value="Sim4_Fta2"/>
</dbReference>
<comment type="caution">
    <text evidence="2">The sequence shown here is derived from an EMBL/GenBank/DDBJ whole genome shotgun (WGS) entry which is preliminary data.</text>
</comment>
<reference evidence="2 3" key="1">
    <citation type="submission" date="2023-01" db="EMBL/GenBank/DDBJ databases">
        <title>Analysis of 21 Apiospora genomes using comparative genomics revels a genus with tremendous synthesis potential of carbohydrate active enzymes and secondary metabolites.</title>
        <authorList>
            <person name="Sorensen T."/>
        </authorList>
    </citation>
    <scope>NUCLEOTIDE SEQUENCE [LARGE SCALE GENOMIC DNA]</scope>
    <source>
        <strain evidence="2 3">CBS 33761</strain>
    </source>
</reference>
<dbReference type="InterPro" id="IPR017441">
    <property type="entry name" value="Protein_kinase_ATP_BS"/>
</dbReference>
<dbReference type="Pfam" id="PF13095">
    <property type="entry name" value="FTA2"/>
    <property type="match status" value="1"/>
</dbReference>
<evidence type="ECO:0000313" key="2">
    <source>
        <dbReference type="EMBL" id="KAK8039463.1"/>
    </source>
</evidence>
<accession>A0ABR1SYQ3</accession>
<evidence type="ECO:0000313" key="3">
    <source>
        <dbReference type="Proteomes" id="UP001444661"/>
    </source>
</evidence>
<protein>
    <submittedName>
        <fullName evidence="2">Uncharacterized protein</fullName>
    </submittedName>
</protein>
<evidence type="ECO:0000256" key="1">
    <source>
        <dbReference type="PROSITE-ProRule" id="PRU10141"/>
    </source>
</evidence>
<dbReference type="EMBL" id="JAQQWK010000006">
    <property type="protein sequence ID" value="KAK8039463.1"/>
    <property type="molecule type" value="Genomic_DNA"/>
</dbReference>
<organism evidence="2 3">
    <name type="scientific">Apiospora rasikravindrae</name>
    <dbReference type="NCBI Taxonomy" id="990691"/>
    <lineage>
        <taxon>Eukaryota</taxon>
        <taxon>Fungi</taxon>
        <taxon>Dikarya</taxon>
        <taxon>Ascomycota</taxon>
        <taxon>Pezizomycotina</taxon>
        <taxon>Sordariomycetes</taxon>
        <taxon>Xylariomycetidae</taxon>
        <taxon>Amphisphaeriales</taxon>
        <taxon>Apiosporaceae</taxon>
        <taxon>Apiospora</taxon>
    </lineage>
</organism>
<dbReference type="PROSITE" id="PS00107">
    <property type="entry name" value="PROTEIN_KINASE_ATP"/>
    <property type="match status" value="1"/>
</dbReference>
<feature type="binding site" evidence="1">
    <location>
        <position position="53"/>
    </location>
    <ligand>
        <name>ATP</name>
        <dbReference type="ChEBI" id="CHEBI:30616"/>
    </ligand>
</feature>
<dbReference type="SUPFAM" id="SSF56112">
    <property type="entry name" value="Protein kinase-like (PK-like)"/>
    <property type="match status" value="1"/>
</dbReference>
<dbReference type="InterPro" id="IPR011009">
    <property type="entry name" value="Kinase-like_dom_sf"/>
</dbReference>
<gene>
    <name evidence="2" type="ORF">PG993_007874</name>
</gene>
<dbReference type="Proteomes" id="UP001444661">
    <property type="component" value="Unassembled WGS sequence"/>
</dbReference>
<name>A0ABR1SYQ3_9PEZI</name>
<keyword evidence="1" id="KW-0547">Nucleotide-binding</keyword>
<keyword evidence="1" id="KW-0067">ATP-binding</keyword>
<keyword evidence="3" id="KW-1185">Reference proteome</keyword>
<sequence length="296" mass="33602">MLAFDEACIPEPRLHPFDTGGEPLVLDFIKKLGEGIHAHVWKVRINGELYALKLDSAPEGLWDAFDSDEAGWPYFHAFPSECRAFARLKEFGQEHLAVACYGWIEVDKSHYDFMDSQIDDWGWSGKDDVGRKRYAIVKELVDMHSDTSCLHIRYLKSMVDTRVAKKAFKGLKTIHDLGILVGDIKEDSMCEGKHVDLSRARTAPHPALPKNFAENPFMWHINGGAFTDARDLEELVLRKGGWNYAFPANKLWDRIFPNPDYGTDGLDTQNYSVTRKRRSVSVMSQLQVESPKGQGV</sequence>